<dbReference type="STRING" id="7994.ENSAMXP00000045310"/>
<name>A0A3B1JTY7_ASTMX</name>
<dbReference type="InterPro" id="IPR015797">
    <property type="entry name" value="NUDIX_hydrolase-like_dom_sf"/>
</dbReference>
<reference evidence="11" key="2">
    <citation type="journal article" date="2014" name="Nat. Commun.">
        <title>The cavefish genome reveals candidate genes for eye loss.</title>
        <authorList>
            <person name="McGaugh S.E."/>
            <person name="Gross J.B."/>
            <person name="Aken B."/>
            <person name="Blin M."/>
            <person name="Borowsky R."/>
            <person name="Chalopin D."/>
            <person name="Hinaux H."/>
            <person name="Jeffery W.R."/>
            <person name="Keene A."/>
            <person name="Ma L."/>
            <person name="Minx P."/>
            <person name="Murphy D."/>
            <person name="O'Quin K.E."/>
            <person name="Retaux S."/>
            <person name="Rohner N."/>
            <person name="Searle S.M."/>
            <person name="Stahl B.A."/>
            <person name="Tabin C."/>
            <person name="Volff J.N."/>
            <person name="Yoshizawa M."/>
            <person name="Warren W.C."/>
        </authorList>
    </citation>
    <scope>NUCLEOTIDE SEQUENCE [LARGE SCALE GENOMIC DNA]</scope>
    <source>
        <strain evidence="11">female</strain>
    </source>
</reference>
<dbReference type="GO" id="GO:0003735">
    <property type="term" value="F:structural constituent of ribosome"/>
    <property type="evidence" value="ECO:0007669"/>
    <property type="project" value="InterPro"/>
</dbReference>
<comment type="subcellular location">
    <subcellularLocation>
        <location evidence="1">Mitochondrion</location>
    </subcellularLocation>
</comment>
<dbReference type="PANTHER" id="PTHR13124:SF12">
    <property type="entry name" value="LARGE RIBOSOMAL SUBUNIT PROTEIN ML46"/>
    <property type="match status" value="1"/>
</dbReference>
<keyword evidence="6" id="KW-0687">Ribonucleoprotein</keyword>
<evidence type="ECO:0000256" key="4">
    <source>
        <dbReference type="ARBA" id="ARBA00022980"/>
    </source>
</evidence>
<evidence type="ECO:0000256" key="2">
    <source>
        <dbReference type="ARBA" id="ARBA00009070"/>
    </source>
</evidence>
<dbReference type="FunFam" id="3.90.79.10:FF:000018">
    <property type="entry name" value="39S ribosomal protein L46, mitochondrial"/>
    <property type="match status" value="1"/>
</dbReference>
<dbReference type="InterPro" id="IPR033650">
    <property type="entry name" value="Ribosomal_mL46_NUDIX"/>
</dbReference>
<dbReference type="GeneTree" id="ENSGT00390000015400"/>
<dbReference type="Bgee" id="ENSAMXG00000030876">
    <property type="expression patterns" value="Expressed in embryo and 14 other cell types or tissues"/>
</dbReference>
<sequence length="335" mass="37496">MGLGQCSQFSHISILQHPPTALENGLSHFSLTPARCIVGNTCEARMAAPCWRIASRPLWLKISGSVKICGSVRNVSCSSPQLRAAQKLSPAKAASPWVLHGAVCLQRLPVISQDRSPIEEQFMDMMHQIELEKSLMSDHELRLLDDAERMSRKQEADYDSDEEEDYGGQEIVTAQDLEDAWEQKLKQFQPASRTDASDTTDVSSSERCLGNSLVLLVKQDVGSQKLWLLPQQPWEAGETLRQTAERALTSLPGAELKGRFLGNAPCGFYKYKFPKNIQTESSVGAKVFFFKAVLSSGSSPLPFPKDSYAWVRKDELQDYLSPEYLKQVKRFIMHV</sequence>
<evidence type="ECO:0000256" key="5">
    <source>
        <dbReference type="ARBA" id="ARBA00023128"/>
    </source>
</evidence>
<protein>
    <recommendedName>
        <fullName evidence="7">Large ribosomal subunit protein mL46</fullName>
    </recommendedName>
    <alternativeName>
        <fullName evidence="8">39S ribosomal protein L46, mitochondrial</fullName>
    </alternativeName>
</protein>
<dbReference type="SUPFAM" id="SSF55811">
    <property type="entry name" value="Nudix"/>
    <property type="match status" value="1"/>
</dbReference>
<dbReference type="InParanoid" id="A0A3B1JTY7"/>
<evidence type="ECO:0000259" key="9">
    <source>
        <dbReference type="Pfam" id="PF11788"/>
    </source>
</evidence>
<reference evidence="11" key="1">
    <citation type="submission" date="2013-03" db="EMBL/GenBank/DDBJ databases">
        <authorList>
            <person name="Jeffery W."/>
            <person name="Warren W."/>
            <person name="Wilson R.K."/>
        </authorList>
    </citation>
    <scope>NUCLEOTIDE SEQUENCE</scope>
    <source>
        <strain evidence="11">female</strain>
    </source>
</reference>
<dbReference type="InterPro" id="IPR021757">
    <property type="entry name" value="Ribosomal_mL46_N"/>
</dbReference>
<evidence type="ECO:0000313" key="11">
    <source>
        <dbReference type="Proteomes" id="UP000018467"/>
    </source>
</evidence>
<dbReference type="Pfam" id="PF11788">
    <property type="entry name" value="MRP-L46"/>
    <property type="match status" value="1"/>
</dbReference>
<evidence type="ECO:0000313" key="10">
    <source>
        <dbReference type="Ensembl" id="ENSAMXP00000045310.1"/>
    </source>
</evidence>
<dbReference type="PANTHER" id="PTHR13124">
    <property type="entry name" value="39S RIBOSOMAL PROTEIN L46, MITOCHONDRIAL PRECURSOR-RELATED"/>
    <property type="match status" value="1"/>
</dbReference>
<dbReference type="GO" id="GO:0005762">
    <property type="term" value="C:mitochondrial large ribosomal subunit"/>
    <property type="evidence" value="ECO:0007669"/>
    <property type="project" value="TreeGrafter"/>
</dbReference>
<keyword evidence="3" id="KW-0809">Transit peptide</keyword>
<dbReference type="GO" id="GO:0005743">
    <property type="term" value="C:mitochondrial inner membrane"/>
    <property type="evidence" value="ECO:0007669"/>
    <property type="project" value="UniProtKB-ARBA"/>
</dbReference>
<evidence type="ECO:0000256" key="7">
    <source>
        <dbReference type="ARBA" id="ARBA00035190"/>
    </source>
</evidence>
<proteinExistence type="inferred from homology"/>
<feature type="domain" description="Large ribosomal subunit protein mL46 N-terminal" evidence="9">
    <location>
        <begin position="97"/>
        <end position="193"/>
    </location>
</feature>
<evidence type="ECO:0000256" key="8">
    <source>
        <dbReference type="ARBA" id="ARBA00035534"/>
    </source>
</evidence>
<dbReference type="Proteomes" id="UP000018467">
    <property type="component" value="Unassembled WGS sequence"/>
</dbReference>
<dbReference type="Ensembl" id="ENSAMXT00000033333.1">
    <property type="protein sequence ID" value="ENSAMXP00000045310.1"/>
    <property type="gene ID" value="ENSAMXG00000030876.1"/>
</dbReference>
<dbReference type="CDD" id="cd04661">
    <property type="entry name" value="NUDIX_MRP_L46"/>
    <property type="match status" value="1"/>
</dbReference>
<dbReference type="InterPro" id="IPR040008">
    <property type="entry name" value="Ribosomal_mL46"/>
</dbReference>
<evidence type="ECO:0000256" key="3">
    <source>
        <dbReference type="ARBA" id="ARBA00022946"/>
    </source>
</evidence>
<organism evidence="10 11">
    <name type="scientific">Astyanax mexicanus</name>
    <name type="common">Blind cave fish</name>
    <name type="synonym">Astyanax fasciatus mexicanus</name>
    <dbReference type="NCBI Taxonomy" id="7994"/>
    <lineage>
        <taxon>Eukaryota</taxon>
        <taxon>Metazoa</taxon>
        <taxon>Chordata</taxon>
        <taxon>Craniata</taxon>
        <taxon>Vertebrata</taxon>
        <taxon>Euteleostomi</taxon>
        <taxon>Actinopterygii</taxon>
        <taxon>Neopterygii</taxon>
        <taxon>Teleostei</taxon>
        <taxon>Ostariophysi</taxon>
        <taxon>Characiformes</taxon>
        <taxon>Characoidei</taxon>
        <taxon>Acestrorhamphidae</taxon>
        <taxon>Acestrorhamphinae</taxon>
        <taxon>Astyanax</taxon>
    </lineage>
</organism>
<evidence type="ECO:0000256" key="6">
    <source>
        <dbReference type="ARBA" id="ARBA00023274"/>
    </source>
</evidence>
<accession>A0A3B1JTY7</accession>
<keyword evidence="11" id="KW-1185">Reference proteome</keyword>
<evidence type="ECO:0000256" key="1">
    <source>
        <dbReference type="ARBA" id="ARBA00004173"/>
    </source>
</evidence>
<comment type="similarity">
    <text evidence="2">Belongs to the mitochondrion-specific ribosomal protein mL46 family.</text>
</comment>
<keyword evidence="4" id="KW-0689">Ribosomal protein</keyword>
<dbReference type="Gene3D" id="3.90.79.10">
    <property type="entry name" value="Nucleoside Triphosphate Pyrophosphohydrolase"/>
    <property type="match status" value="1"/>
</dbReference>
<dbReference type="AlphaFoldDB" id="A0A3B1JTY7"/>
<reference evidence="10" key="4">
    <citation type="submission" date="2025-09" db="UniProtKB">
        <authorList>
            <consortium name="Ensembl"/>
        </authorList>
    </citation>
    <scope>IDENTIFICATION</scope>
</reference>
<reference evidence="10" key="3">
    <citation type="submission" date="2025-08" db="UniProtKB">
        <authorList>
            <consortium name="Ensembl"/>
        </authorList>
    </citation>
    <scope>IDENTIFICATION</scope>
</reference>
<keyword evidence="5" id="KW-0496">Mitochondrion</keyword>